<name>A0ACC1TCA5_9APHY</name>
<organism evidence="1 2">
    <name type="scientific">Phlebia brevispora</name>
    <dbReference type="NCBI Taxonomy" id="194682"/>
    <lineage>
        <taxon>Eukaryota</taxon>
        <taxon>Fungi</taxon>
        <taxon>Dikarya</taxon>
        <taxon>Basidiomycota</taxon>
        <taxon>Agaricomycotina</taxon>
        <taxon>Agaricomycetes</taxon>
        <taxon>Polyporales</taxon>
        <taxon>Meruliaceae</taxon>
        <taxon>Phlebia</taxon>
    </lineage>
</organism>
<evidence type="ECO:0000313" key="2">
    <source>
        <dbReference type="Proteomes" id="UP001148662"/>
    </source>
</evidence>
<dbReference type="EMBL" id="JANHOG010000116">
    <property type="protein sequence ID" value="KAJ3558004.1"/>
    <property type="molecule type" value="Genomic_DNA"/>
</dbReference>
<keyword evidence="2" id="KW-1185">Reference proteome</keyword>
<sequence length="397" mass="44155">MPTAEESEVITLGLTPGIRVTGEDVQGEVSLNFVRLRSTPIEEVHVKLRGSVFTQITRQQGDSTLTRRQRIELLRSTVSVWKRGSAYPPPGTDILRIPFRFNLIPSQTLPSCLFTSYRRSGRIVYSVEVVGVRSGLHFNKRLSNALSVVPPDAAGAAISQKLRSGEVPSWRSIRFNKHVRRGIWGEYSNVEATLTLPSINVFPIFTPIPFVLTIITTSKRMKKDETPENQPIFPSPPLTPKGVEFTLTRAVMVRTHSWSENGRDTVAAIGGLSPESSDPHFYDEVQIEGVEKTWIPSYGDEKKNKGSWRQEVNFKSTFKLNCPPAFQSPTMGIQYILNLKIDFPGIGNDLKTEIPIVVVSSMLPPGAGAWDGPPQELDLPPAYFSTADVNHDEKDSE</sequence>
<gene>
    <name evidence="1" type="ORF">NM688_g1165</name>
</gene>
<reference evidence="1" key="1">
    <citation type="submission" date="2022-07" db="EMBL/GenBank/DDBJ databases">
        <title>Genome Sequence of Phlebia brevispora.</title>
        <authorList>
            <person name="Buettner E."/>
        </authorList>
    </citation>
    <scope>NUCLEOTIDE SEQUENCE</scope>
    <source>
        <strain evidence="1">MPL23</strain>
    </source>
</reference>
<dbReference type="Proteomes" id="UP001148662">
    <property type="component" value="Unassembled WGS sequence"/>
</dbReference>
<evidence type="ECO:0000313" key="1">
    <source>
        <dbReference type="EMBL" id="KAJ3558004.1"/>
    </source>
</evidence>
<protein>
    <submittedName>
        <fullName evidence="1">Uncharacterized protein</fullName>
    </submittedName>
</protein>
<comment type="caution">
    <text evidence="1">The sequence shown here is derived from an EMBL/GenBank/DDBJ whole genome shotgun (WGS) entry which is preliminary data.</text>
</comment>
<proteinExistence type="predicted"/>
<accession>A0ACC1TCA5</accession>